<keyword evidence="2" id="KW-0812">Transmembrane</keyword>
<feature type="transmembrane region" description="Helical" evidence="2">
    <location>
        <begin position="76"/>
        <end position="97"/>
    </location>
</feature>
<dbReference type="EMBL" id="CP144089">
    <property type="protein sequence ID" value="WWD02227.1"/>
    <property type="molecule type" value="Genomic_DNA"/>
</dbReference>
<dbReference type="GeneID" id="91099069"/>
<keyword evidence="2" id="KW-1133">Transmembrane helix</keyword>
<protein>
    <recommendedName>
        <fullName evidence="5">Transmembrane protein</fullName>
    </recommendedName>
</protein>
<dbReference type="Proteomes" id="UP001358614">
    <property type="component" value="Chromosome 1"/>
</dbReference>
<evidence type="ECO:0000256" key="2">
    <source>
        <dbReference type="SAM" id="Phobius"/>
    </source>
</evidence>
<feature type="compositionally biased region" description="Pro residues" evidence="1">
    <location>
        <begin position="9"/>
        <end position="23"/>
    </location>
</feature>
<dbReference type="AlphaFoldDB" id="A0AAX4K972"/>
<accession>A0AAX4K972</accession>
<sequence>MSPSTSTSQPPPPPQPQPQPPSDDPNSSRLHKAKVNLTYLALGSQAAVVPASLTTRSALTTARYAIKYIIRRLIRYAKYAAVGAAVAAIGGGLLGTIGSGLAFFAAPSIGVGMGLGVITGIVKFGWRHRGNHFRGGIWEGWSGMKARAEAGHDGAQDEALDAAYREEERRKAENKATRADVWMRV</sequence>
<dbReference type="KEGG" id="ker:91099069"/>
<gene>
    <name evidence="3" type="ORF">V865_000265</name>
</gene>
<keyword evidence="2" id="KW-0472">Membrane</keyword>
<evidence type="ECO:0000256" key="1">
    <source>
        <dbReference type="SAM" id="MobiDB-lite"/>
    </source>
</evidence>
<dbReference type="RefSeq" id="XP_066080194.1">
    <property type="nucleotide sequence ID" value="XM_066224097.1"/>
</dbReference>
<keyword evidence="4" id="KW-1185">Reference proteome</keyword>
<name>A0AAX4K972_9TREE</name>
<feature type="transmembrane region" description="Helical" evidence="2">
    <location>
        <begin position="103"/>
        <end position="126"/>
    </location>
</feature>
<reference evidence="3 4" key="1">
    <citation type="submission" date="2024-01" db="EMBL/GenBank/DDBJ databases">
        <title>Comparative genomics of Cryptococcus and Kwoniella reveals pathogenesis evolution and contrasting modes of karyotype evolution via chromosome fusion or intercentromeric recombination.</title>
        <authorList>
            <person name="Coelho M.A."/>
            <person name="David-Palma M."/>
            <person name="Shea T."/>
            <person name="Bowers K."/>
            <person name="McGinley-Smith S."/>
            <person name="Mohammad A.W."/>
            <person name="Gnirke A."/>
            <person name="Yurkov A.M."/>
            <person name="Nowrousian M."/>
            <person name="Sun S."/>
            <person name="Cuomo C.A."/>
            <person name="Heitman J."/>
        </authorList>
    </citation>
    <scope>NUCLEOTIDE SEQUENCE [LARGE SCALE GENOMIC DNA]</scope>
    <source>
        <strain evidence="3 4">PYCC6329</strain>
    </source>
</reference>
<evidence type="ECO:0000313" key="4">
    <source>
        <dbReference type="Proteomes" id="UP001358614"/>
    </source>
</evidence>
<feature type="region of interest" description="Disordered" evidence="1">
    <location>
        <begin position="1"/>
        <end position="29"/>
    </location>
</feature>
<evidence type="ECO:0008006" key="5">
    <source>
        <dbReference type="Google" id="ProtNLM"/>
    </source>
</evidence>
<proteinExistence type="predicted"/>
<organism evidence="3 4">
    <name type="scientific">Kwoniella europaea PYCC6329</name>
    <dbReference type="NCBI Taxonomy" id="1423913"/>
    <lineage>
        <taxon>Eukaryota</taxon>
        <taxon>Fungi</taxon>
        <taxon>Dikarya</taxon>
        <taxon>Basidiomycota</taxon>
        <taxon>Agaricomycotina</taxon>
        <taxon>Tremellomycetes</taxon>
        <taxon>Tremellales</taxon>
        <taxon>Cryptococcaceae</taxon>
        <taxon>Kwoniella</taxon>
    </lineage>
</organism>
<evidence type="ECO:0000313" key="3">
    <source>
        <dbReference type="EMBL" id="WWD02227.1"/>
    </source>
</evidence>